<organism evidence="1 2">
    <name type="scientific">Clostridium aminobutyricum</name>
    <dbReference type="NCBI Taxonomy" id="33953"/>
    <lineage>
        <taxon>Bacteria</taxon>
        <taxon>Bacillati</taxon>
        <taxon>Bacillota</taxon>
        <taxon>Clostridia</taxon>
        <taxon>Eubacteriales</taxon>
        <taxon>Clostridiaceae</taxon>
        <taxon>Clostridium</taxon>
    </lineage>
</organism>
<protein>
    <submittedName>
        <fullName evidence="1">Uncharacterized protein</fullName>
    </submittedName>
</protein>
<dbReference type="AlphaFoldDB" id="A0A939D7I8"/>
<gene>
    <name evidence="1" type="ORF">JYB65_02325</name>
</gene>
<dbReference type="Proteomes" id="UP000664545">
    <property type="component" value="Unassembled WGS sequence"/>
</dbReference>
<dbReference type="RefSeq" id="WP_206581009.1">
    <property type="nucleotide sequence ID" value="NZ_JAFJZZ010000001.1"/>
</dbReference>
<keyword evidence="2" id="KW-1185">Reference proteome</keyword>
<reference evidence="1" key="1">
    <citation type="submission" date="2021-02" db="EMBL/GenBank/DDBJ databases">
        <title>Abyssanaerobacter marinus gen.nov., sp., nov, anaerobic bacterium isolated from the Onnuri vent field of Indian Ocean and suggestion of Mogibacteriaceae fam. nov., and proposal of reclassification of ambiguous this family's genus member.</title>
        <authorList>
            <person name="Kim Y.J."/>
            <person name="Yang J.-A."/>
        </authorList>
    </citation>
    <scope>NUCLEOTIDE SEQUENCE</scope>
    <source>
        <strain evidence="1">DSM 2634</strain>
    </source>
</reference>
<evidence type="ECO:0000313" key="2">
    <source>
        <dbReference type="Proteomes" id="UP000664545"/>
    </source>
</evidence>
<sequence>MNGFTLANVSSMNLNFLVYVSNLYINHKESQHYRFPWLPIENNVLLSDKEFNWKAKNLWNHIFDEISEFENSNEELIKIDIDINYWENNKFPFNILFNMNLAGTKFCEDIKKSFESWYWGIGTLMNDIFSDDLVKEYYDRLQDMAELNKSKLRDRSFYLQIVYDKPPAGWKLKNENMITLAPNMRLPAIDELFDICKED</sequence>
<comment type="caution">
    <text evidence="1">The sequence shown here is derived from an EMBL/GenBank/DDBJ whole genome shotgun (WGS) entry which is preliminary data.</text>
</comment>
<proteinExistence type="predicted"/>
<accession>A0A939D7I8</accession>
<dbReference type="EMBL" id="JAFJZZ010000001">
    <property type="protein sequence ID" value="MBN7772188.1"/>
    <property type="molecule type" value="Genomic_DNA"/>
</dbReference>
<evidence type="ECO:0000313" key="1">
    <source>
        <dbReference type="EMBL" id="MBN7772188.1"/>
    </source>
</evidence>
<name>A0A939D7I8_CLOAM</name>